<dbReference type="EMBL" id="JAAAIM010000983">
    <property type="protein sequence ID" value="KAG0282905.1"/>
    <property type="molecule type" value="Genomic_DNA"/>
</dbReference>
<accession>A0ABQ7JPX9</accession>
<feature type="region of interest" description="Disordered" evidence="1">
    <location>
        <begin position="112"/>
        <end position="133"/>
    </location>
</feature>
<reference evidence="2 3" key="1">
    <citation type="journal article" date="2020" name="Fungal Divers.">
        <title>Resolving the Mortierellaceae phylogeny through synthesis of multi-gene phylogenetics and phylogenomics.</title>
        <authorList>
            <person name="Vandepol N."/>
            <person name="Liber J."/>
            <person name="Desiro A."/>
            <person name="Na H."/>
            <person name="Kennedy M."/>
            <person name="Barry K."/>
            <person name="Grigoriev I.V."/>
            <person name="Miller A.N."/>
            <person name="O'Donnell K."/>
            <person name="Stajich J.E."/>
            <person name="Bonito G."/>
        </authorList>
    </citation>
    <scope>NUCLEOTIDE SEQUENCE [LARGE SCALE GENOMIC DNA]</scope>
    <source>
        <strain evidence="2 3">AD045</strain>
    </source>
</reference>
<gene>
    <name evidence="2" type="ORF">BGZ96_012725</name>
</gene>
<sequence>MSHKISNTYNEAMGTVKEKLGHATHNPHMAGDGAAQKADAQLNQPHQKGQTYAQGAGHNIQGQTYGQGVGPNTQGQTYGQGVGPNVQGHAPVQGVAHNIEGQTQKAAGTVMNDPNLRARGNANDALGDVQRNY</sequence>
<protein>
    <recommendedName>
        <fullName evidence="4">CsbD-like domain-containing protein</fullName>
    </recommendedName>
</protein>
<evidence type="ECO:0000313" key="2">
    <source>
        <dbReference type="EMBL" id="KAG0282905.1"/>
    </source>
</evidence>
<keyword evidence="3" id="KW-1185">Reference proteome</keyword>
<evidence type="ECO:0000313" key="3">
    <source>
        <dbReference type="Proteomes" id="UP001194696"/>
    </source>
</evidence>
<feature type="compositionally biased region" description="Low complexity" evidence="1">
    <location>
        <begin position="30"/>
        <end position="41"/>
    </location>
</feature>
<evidence type="ECO:0000256" key="1">
    <source>
        <dbReference type="SAM" id="MobiDB-lite"/>
    </source>
</evidence>
<feature type="compositionally biased region" description="Polar residues" evidence="1">
    <location>
        <begin position="42"/>
        <end position="53"/>
    </location>
</feature>
<comment type="caution">
    <text evidence="2">The sequence shown here is derived from an EMBL/GenBank/DDBJ whole genome shotgun (WGS) entry which is preliminary data.</text>
</comment>
<proteinExistence type="predicted"/>
<organism evidence="2 3">
    <name type="scientific">Linnemannia gamsii</name>
    <dbReference type="NCBI Taxonomy" id="64522"/>
    <lineage>
        <taxon>Eukaryota</taxon>
        <taxon>Fungi</taxon>
        <taxon>Fungi incertae sedis</taxon>
        <taxon>Mucoromycota</taxon>
        <taxon>Mortierellomycotina</taxon>
        <taxon>Mortierellomycetes</taxon>
        <taxon>Mortierellales</taxon>
        <taxon>Mortierellaceae</taxon>
        <taxon>Linnemannia</taxon>
    </lineage>
</organism>
<name>A0ABQ7JPX9_9FUNG</name>
<feature type="region of interest" description="Disordered" evidence="1">
    <location>
        <begin position="23"/>
        <end position="90"/>
    </location>
</feature>
<feature type="compositionally biased region" description="Polar residues" evidence="1">
    <location>
        <begin position="60"/>
        <end position="79"/>
    </location>
</feature>
<dbReference type="Proteomes" id="UP001194696">
    <property type="component" value="Unassembled WGS sequence"/>
</dbReference>
<evidence type="ECO:0008006" key="4">
    <source>
        <dbReference type="Google" id="ProtNLM"/>
    </source>
</evidence>